<dbReference type="Gramene" id="TuG1812G0400001605.01.T01">
    <property type="protein sequence ID" value="TuG1812G0400001605.01.T01.cds313875"/>
    <property type="gene ID" value="TuG1812G0400001605.01"/>
</dbReference>
<name>A0A8R7U5R4_TRIUA</name>
<reference evidence="2" key="3">
    <citation type="submission" date="2022-06" db="UniProtKB">
        <authorList>
            <consortium name="EnsemblPlants"/>
        </authorList>
    </citation>
    <scope>IDENTIFICATION</scope>
</reference>
<sequence>MLHLFPHWLFSRPCVASPVHMVSHLTIVDTCCELVTILVSHIRWILQSCNLFLHFTVN</sequence>
<feature type="chain" id="PRO_5035725462" evidence="1">
    <location>
        <begin position="17"/>
        <end position="58"/>
    </location>
</feature>
<dbReference type="Proteomes" id="UP000015106">
    <property type="component" value="Chromosome 4"/>
</dbReference>
<keyword evidence="1" id="KW-0732">Signal</keyword>
<dbReference type="AlphaFoldDB" id="A0A8R7U5R4"/>
<evidence type="ECO:0000256" key="1">
    <source>
        <dbReference type="SAM" id="SignalP"/>
    </source>
</evidence>
<reference evidence="2" key="2">
    <citation type="submission" date="2018-03" db="EMBL/GenBank/DDBJ databases">
        <title>The Triticum urartu genome reveals the dynamic nature of wheat genome evolution.</title>
        <authorList>
            <person name="Ling H."/>
            <person name="Ma B."/>
            <person name="Shi X."/>
            <person name="Liu H."/>
            <person name="Dong L."/>
            <person name="Sun H."/>
            <person name="Cao Y."/>
            <person name="Gao Q."/>
            <person name="Zheng S."/>
            <person name="Li Y."/>
            <person name="Yu Y."/>
            <person name="Du H."/>
            <person name="Qi M."/>
            <person name="Li Y."/>
            <person name="Yu H."/>
            <person name="Cui Y."/>
            <person name="Wang N."/>
            <person name="Chen C."/>
            <person name="Wu H."/>
            <person name="Zhao Y."/>
            <person name="Zhang J."/>
            <person name="Li Y."/>
            <person name="Zhou W."/>
            <person name="Zhang B."/>
            <person name="Hu W."/>
            <person name="Eijk M."/>
            <person name="Tang J."/>
            <person name="Witsenboer H."/>
            <person name="Zhao S."/>
            <person name="Li Z."/>
            <person name="Zhang A."/>
            <person name="Wang D."/>
            <person name="Liang C."/>
        </authorList>
    </citation>
    <scope>NUCLEOTIDE SEQUENCE [LARGE SCALE GENOMIC DNA]</scope>
    <source>
        <strain evidence="2">cv. G1812</strain>
    </source>
</reference>
<feature type="signal peptide" evidence="1">
    <location>
        <begin position="1"/>
        <end position="16"/>
    </location>
</feature>
<proteinExistence type="predicted"/>
<protein>
    <submittedName>
        <fullName evidence="2">Uncharacterized protein</fullName>
    </submittedName>
</protein>
<dbReference type="EnsemblPlants" id="TuG1812G0400001605.01.T01">
    <property type="protein sequence ID" value="TuG1812G0400001605.01.T01.cds313875"/>
    <property type="gene ID" value="TuG1812G0400001605.01"/>
</dbReference>
<organism evidence="2 3">
    <name type="scientific">Triticum urartu</name>
    <name type="common">Red wild einkorn</name>
    <name type="synonym">Crithodium urartu</name>
    <dbReference type="NCBI Taxonomy" id="4572"/>
    <lineage>
        <taxon>Eukaryota</taxon>
        <taxon>Viridiplantae</taxon>
        <taxon>Streptophyta</taxon>
        <taxon>Embryophyta</taxon>
        <taxon>Tracheophyta</taxon>
        <taxon>Spermatophyta</taxon>
        <taxon>Magnoliopsida</taxon>
        <taxon>Liliopsida</taxon>
        <taxon>Poales</taxon>
        <taxon>Poaceae</taxon>
        <taxon>BOP clade</taxon>
        <taxon>Pooideae</taxon>
        <taxon>Triticodae</taxon>
        <taxon>Triticeae</taxon>
        <taxon>Triticinae</taxon>
        <taxon>Triticum</taxon>
    </lineage>
</organism>
<keyword evidence="3" id="KW-1185">Reference proteome</keyword>
<reference evidence="3" key="1">
    <citation type="journal article" date="2013" name="Nature">
        <title>Draft genome of the wheat A-genome progenitor Triticum urartu.</title>
        <authorList>
            <person name="Ling H.Q."/>
            <person name="Zhao S."/>
            <person name="Liu D."/>
            <person name="Wang J."/>
            <person name="Sun H."/>
            <person name="Zhang C."/>
            <person name="Fan H."/>
            <person name="Li D."/>
            <person name="Dong L."/>
            <person name="Tao Y."/>
            <person name="Gao C."/>
            <person name="Wu H."/>
            <person name="Li Y."/>
            <person name="Cui Y."/>
            <person name="Guo X."/>
            <person name="Zheng S."/>
            <person name="Wang B."/>
            <person name="Yu K."/>
            <person name="Liang Q."/>
            <person name="Yang W."/>
            <person name="Lou X."/>
            <person name="Chen J."/>
            <person name="Feng M."/>
            <person name="Jian J."/>
            <person name="Zhang X."/>
            <person name="Luo G."/>
            <person name="Jiang Y."/>
            <person name="Liu J."/>
            <person name="Wang Z."/>
            <person name="Sha Y."/>
            <person name="Zhang B."/>
            <person name="Wu H."/>
            <person name="Tang D."/>
            <person name="Shen Q."/>
            <person name="Xue P."/>
            <person name="Zou S."/>
            <person name="Wang X."/>
            <person name="Liu X."/>
            <person name="Wang F."/>
            <person name="Yang Y."/>
            <person name="An X."/>
            <person name="Dong Z."/>
            <person name="Zhang K."/>
            <person name="Zhang X."/>
            <person name="Luo M.C."/>
            <person name="Dvorak J."/>
            <person name="Tong Y."/>
            <person name="Wang J."/>
            <person name="Yang H."/>
            <person name="Li Z."/>
            <person name="Wang D."/>
            <person name="Zhang A."/>
            <person name="Wang J."/>
        </authorList>
    </citation>
    <scope>NUCLEOTIDE SEQUENCE</scope>
    <source>
        <strain evidence="3">cv. G1812</strain>
    </source>
</reference>
<evidence type="ECO:0000313" key="2">
    <source>
        <dbReference type="EnsemblPlants" id="TuG1812G0400001605.01.T01.cds313875"/>
    </source>
</evidence>
<accession>A0A8R7U5R4</accession>
<evidence type="ECO:0000313" key="3">
    <source>
        <dbReference type="Proteomes" id="UP000015106"/>
    </source>
</evidence>